<dbReference type="PROSITE" id="PS00420">
    <property type="entry name" value="SRCR_1"/>
    <property type="match status" value="1"/>
</dbReference>
<dbReference type="PROSITE" id="PS50287">
    <property type="entry name" value="SRCR_2"/>
    <property type="match status" value="1"/>
</dbReference>
<dbReference type="AlphaFoldDB" id="A0A8B8EI94"/>
<feature type="coiled-coil region" evidence="6">
    <location>
        <begin position="216"/>
        <end position="250"/>
    </location>
</feature>
<dbReference type="RefSeq" id="XP_022339785.1">
    <property type="nucleotide sequence ID" value="XM_022484077.1"/>
</dbReference>
<gene>
    <name evidence="10" type="primary">LOC111134740</name>
</gene>
<keyword evidence="3 5" id="KW-1015">Disulfide bond</keyword>
<dbReference type="KEGG" id="cvn:111134740"/>
<dbReference type="PANTHER" id="PTHR19331">
    <property type="entry name" value="SCAVENGER RECEPTOR DOMAIN-CONTAINING"/>
    <property type="match status" value="1"/>
</dbReference>
<evidence type="ECO:0000313" key="10">
    <source>
        <dbReference type="RefSeq" id="XP_022339785.1"/>
    </source>
</evidence>
<keyword evidence="2" id="KW-0677">Repeat</keyword>
<keyword evidence="6" id="KW-0175">Coiled coil</keyword>
<feature type="chain" id="PRO_5034528136" evidence="7">
    <location>
        <begin position="23"/>
        <end position="1168"/>
    </location>
</feature>
<dbReference type="Gene3D" id="3.10.250.10">
    <property type="entry name" value="SRCR-like domain"/>
    <property type="match status" value="1"/>
</dbReference>
<dbReference type="PRINTS" id="PR00258">
    <property type="entry name" value="SPERACTRCPTR"/>
</dbReference>
<feature type="coiled-coil region" evidence="6">
    <location>
        <begin position="77"/>
        <end position="126"/>
    </location>
</feature>
<dbReference type="Gene3D" id="1.20.5.340">
    <property type="match status" value="1"/>
</dbReference>
<dbReference type="SMART" id="SM00202">
    <property type="entry name" value="SR"/>
    <property type="match status" value="1"/>
</dbReference>
<keyword evidence="1 7" id="KW-0732">Signal</keyword>
<dbReference type="SUPFAM" id="SSF57997">
    <property type="entry name" value="Tropomyosin"/>
    <property type="match status" value="1"/>
</dbReference>
<organism evidence="9 10">
    <name type="scientific">Crassostrea virginica</name>
    <name type="common">Eastern oyster</name>
    <dbReference type="NCBI Taxonomy" id="6565"/>
    <lineage>
        <taxon>Eukaryota</taxon>
        <taxon>Metazoa</taxon>
        <taxon>Spiralia</taxon>
        <taxon>Lophotrochozoa</taxon>
        <taxon>Mollusca</taxon>
        <taxon>Bivalvia</taxon>
        <taxon>Autobranchia</taxon>
        <taxon>Pteriomorphia</taxon>
        <taxon>Ostreida</taxon>
        <taxon>Ostreoidea</taxon>
        <taxon>Ostreidae</taxon>
        <taxon>Crassostrea</taxon>
    </lineage>
</organism>
<feature type="disulfide bond" evidence="5">
    <location>
        <begin position="1123"/>
        <end position="1133"/>
    </location>
</feature>
<dbReference type="Pfam" id="PF00530">
    <property type="entry name" value="SRCR"/>
    <property type="match status" value="1"/>
</dbReference>
<dbReference type="InterPro" id="IPR036772">
    <property type="entry name" value="SRCR-like_dom_sf"/>
</dbReference>
<dbReference type="GO" id="GO:0016020">
    <property type="term" value="C:membrane"/>
    <property type="evidence" value="ECO:0007669"/>
    <property type="project" value="InterPro"/>
</dbReference>
<evidence type="ECO:0000313" key="9">
    <source>
        <dbReference type="Proteomes" id="UP000694844"/>
    </source>
</evidence>
<sequence>MPRTPSVRYVVVLTLCTYFSSAQIIFSNQDAYVVSETTIYEIVKKVLLSNFASIDEKIRGTLSVQNQQISSGSDANILKLNERVSNLEDEIQTLKDNMSSKRNSEIELLERKTQNCSRHLKNLESRFQETKLLMEDSNILTSKQLASVSEFLNNFTSALYNLDLKIDLMQNSNQNLSQGMTNVASRMNKSLHETGLQINTSYSKMFDKITNMSVTMEMMEIAINESEAKLQCMRKDQQKLNESMQNIELRVSTGFENTRSQLNLSNSLTNEKLINMSAIMRISHTSLDTKIEDISKNVSMSELKMQQGVNTSLQEIRRELSNYTGHIQITLKEALNESVWMTEKRQQSLTEKLSSALINVTKMLDNTKERFNQEGLKINATMHKLLDTITKLTEKVIKSNLEMSSLKQNMSKRIDDTFILLNHSFNIETIHLKDNIETFGGKCENMTKALDIFVDEKVIASVDKLTKSLNQTNIKVELQGSKMFRSIGILNEQVQILQTEKSNLLENVAEIRNELSELKRNETMGSIYLHSWITELELNISSLANETEMNHKNLVARFSANVSGVDSRFKNISQNVSFLFDNLMLQMEFQKKSNKTLKDIQEMFQVYKRDNELRISGTIQNCLEMNRRLEQSVHEEINLSVINTTKNINMTNNRMHVQELKMNQSIGLIETQLKRMQSEKLILETNVSDVKGVLSDLKRNNTFSFNKVNFQIIEIGSNVSSVKSKIQTKLDDFTTKVNANVSETNIRVKDIVQNVSFLLHHSMSIEQTIAETVQKCVEMNKLLETTVDAKVVSSSVNLTKSINHTNYRTESQISLLNHSIGLLNEQVKHLQTEKSNLVGSIAETKNKLSSVASELQTKQSYLELDIASNISRITDNYISLLNLSEQTNIITLHIQDLTQNLSSVEKELDVQLNLCKTNFGQHVKNQTENFEHKLLEFNRTIEVKWSIFNETLFRKTRIVENDITSKNDQLSSRLDQFSGNINSMMQKLNTLESSNSGQNNRLSSIESRLSTVSSTLESSNSGQNNRLSSIESRLSTVSSTLSNLRSDFNSHIPRVIRLVNGGSTYGRVEIFNNGAWGTVCDDNWDNNDAVVVCRMLGLRGGTAKGSAYYGQGSGSIWLDDVNCSGSEQSIYSCTHPTIGAHNCNHGEDAGQIVRRWDGGNSVTRRVSA</sequence>
<dbReference type="OrthoDB" id="536948at2759"/>
<comment type="caution">
    <text evidence="5">Lacks conserved residue(s) required for the propagation of feature annotation.</text>
</comment>
<protein>
    <submittedName>
        <fullName evidence="10">Myosin heavy chain, skeletal muscle-like</fullName>
    </submittedName>
</protein>
<reference evidence="10" key="1">
    <citation type="submission" date="2025-08" db="UniProtKB">
        <authorList>
            <consortium name="RefSeq"/>
        </authorList>
    </citation>
    <scope>IDENTIFICATION</scope>
    <source>
        <tissue evidence="10">Whole sample</tissue>
    </source>
</reference>
<dbReference type="SUPFAM" id="SSF56487">
    <property type="entry name" value="SRCR-like"/>
    <property type="match status" value="1"/>
</dbReference>
<evidence type="ECO:0000256" key="1">
    <source>
        <dbReference type="ARBA" id="ARBA00022729"/>
    </source>
</evidence>
<keyword evidence="4" id="KW-0325">Glycoprotein</keyword>
<dbReference type="FunFam" id="3.10.250.10:FF:000011">
    <property type="entry name" value="Scavenger receptor class A member 5"/>
    <property type="match status" value="1"/>
</dbReference>
<dbReference type="Proteomes" id="UP000694844">
    <property type="component" value="Chromosome 5"/>
</dbReference>
<feature type="signal peptide" evidence="7">
    <location>
        <begin position="1"/>
        <end position="22"/>
    </location>
</feature>
<name>A0A8B8EI94_CRAVI</name>
<evidence type="ECO:0000256" key="6">
    <source>
        <dbReference type="SAM" id="Coils"/>
    </source>
</evidence>
<evidence type="ECO:0000259" key="8">
    <source>
        <dbReference type="PROSITE" id="PS50287"/>
    </source>
</evidence>
<evidence type="ECO:0000256" key="7">
    <source>
        <dbReference type="SAM" id="SignalP"/>
    </source>
</evidence>
<evidence type="ECO:0000256" key="5">
    <source>
        <dbReference type="PROSITE-ProRule" id="PRU00196"/>
    </source>
</evidence>
<accession>A0A8B8EI94</accession>
<dbReference type="GeneID" id="111134740"/>
<keyword evidence="9" id="KW-1185">Reference proteome</keyword>
<feature type="coiled-coil region" evidence="6">
    <location>
        <begin position="487"/>
        <end position="521"/>
    </location>
</feature>
<dbReference type="InterPro" id="IPR001190">
    <property type="entry name" value="SRCR"/>
</dbReference>
<evidence type="ECO:0000256" key="2">
    <source>
        <dbReference type="ARBA" id="ARBA00022737"/>
    </source>
</evidence>
<proteinExistence type="predicted"/>
<evidence type="ECO:0000256" key="4">
    <source>
        <dbReference type="ARBA" id="ARBA00023180"/>
    </source>
</evidence>
<feature type="domain" description="SRCR" evidence="8">
    <location>
        <begin position="1056"/>
        <end position="1154"/>
    </location>
</feature>
<evidence type="ECO:0000256" key="3">
    <source>
        <dbReference type="ARBA" id="ARBA00023157"/>
    </source>
</evidence>